<comment type="caution">
    <text evidence="1">The sequence shown here is derived from an EMBL/GenBank/DDBJ whole genome shotgun (WGS) entry which is preliminary data.</text>
</comment>
<dbReference type="EMBL" id="ABVL01000007">
    <property type="protein sequence ID" value="EDY19767.1"/>
    <property type="molecule type" value="Genomic_DNA"/>
</dbReference>
<proteinExistence type="predicted"/>
<protein>
    <submittedName>
        <fullName evidence="1">Uncharacterized protein</fullName>
    </submittedName>
</protein>
<organism evidence="1 2">
    <name type="scientific">Chthoniobacter flavus Ellin428</name>
    <dbReference type="NCBI Taxonomy" id="497964"/>
    <lineage>
        <taxon>Bacteria</taxon>
        <taxon>Pseudomonadati</taxon>
        <taxon>Verrucomicrobiota</taxon>
        <taxon>Spartobacteria</taxon>
        <taxon>Chthoniobacterales</taxon>
        <taxon>Chthoniobacteraceae</taxon>
        <taxon>Chthoniobacter</taxon>
    </lineage>
</organism>
<sequence length="127" mass="14480">MTHWNSQNSLTENHRSSVSVRLETFQASETFCPYIEAPELDATKLEYCSYVENVVGAKSMTRSVTQDERFKLYSQSLHIDFLPYQCIAGQQIITQARVCHGSQFRCHTRLSAGPSSEDVLFKRIGQL</sequence>
<evidence type="ECO:0000313" key="2">
    <source>
        <dbReference type="Proteomes" id="UP000005824"/>
    </source>
</evidence>
<accession>B4D205</accession>
<dbReference type="InParanoid" id="B4D205"/>
<gene>
    <name evidence="1" type="ORF">CfE428DRAFT_2943</name>
</gene>
<evidence type="ECO:0000313" key="1">
    <source>
        <dbReference type="EMBL" id="EDY19767.1"/>
    </source>
</evidence>
<reference evidence="1 2" key="1">
    <citation type="journal article" date="2011" name="J. Bacteriol.">
        <title>Genome sequence of Chthoniobacter flavus Ellin428, an aerobic heterotrophic soil bacterium.</title>
        <authorList>
            <person name="Kant R."/>
            <person name="van Passel M.W."/>
            <person name="Palva A."/>
            <person name="Lucas S."/>
            <person name="Lapidus A."/>
            <person name="Glavina Del Rio T."/>
            <person name="Dalin E."/>
            <person name="Tice H."/>
            <person name="Bruce D."/>
            <person name="Goodwin L."/>
            <person name="Pitluck S."/>
            <person name="Larimer F.W."/>
            <person name="Land M.L."/>
            <person name="Hauser L."/>
            <person name="Sangwan P."/>
            <person name="de Vos W.M."/>
            <person name="Janssen P.H."/>
            <person name="Smidt H."/>
        </authorList>
    </citation>
    <scope>NUCLEOTIDE SEQUENCE [LARGE SCALE GENOMIC DNA]</scope>
    <source>
        <strain evidence="1 2">Ellin428</strain>
    </source>
</reference>
<dbReference type="AlphaFoldDB" id="B4D205"/>
<keyword evidence="2" id="KW-1185">Reference proteome</keyword>
<dbReference type="Proteomes" id="UP000005824">
    <property type="component" value="Unassembled WGS sequence"/>
</dbReference>
<name>B4D205_9BACT</name>